<comment type="subcellular location">
    <subcellularLocation>
        <location evidence="1">Fimbrium</location>
    </subcellularLocation>
</comment>
<protein>
    <submittedName>
        <fullName evidence="6">Fimbrial protein</fullName>
    </submittedName>
</protein>
<dbReference type="PANTHER" id="PTHR33420">
    <property type="entry name" value="FIMBRIAL SUBUNIT ELFA-RELATED"/>
    <property type="match status" value="1"/>
</dbReference>
<evidence type="ECO:0000256" key="2">
    <source>
        <dbReference type="ARBA" id="ARBA00006671"/>
    </source>
</evidence>
<dbReference type="PANTHER" id="PTHR33420:SF3">
    <property type="entry name" value="FIMBRIAL SUBUNIT ELFA"/>
    <property type="match status" value="1"/>
</dbReference>
<evidence type="ECO:0000256" key="4">
    <source>
        <dbReference type="ARBA" id="ARBA00023263"/>
    </source>
</evidence>
<comment type="similarity">
    <text evidence="2">Belongs to the fimbrial protein family.</text>
</comment>
<keyword evidence="3" id="KW-0732">Signal</keyword>
<name>A0AAT9DZ33_SERMA</name>
<dbReference type="InterPro" id="IPR050263">
    <property type="entry name" value="Bact_Fimbrial_Adh_Pro"/>
</dbReference>
<dbReference type="AlphaFoldDB" id="A0AAT9DZ33"/>
<proteinExistence type="inferred from homology"/>
<organism evidence="6">
    <name type="scientific">Serratia marcescens SM39</name>
    <dbReference type="NCBI Taxonomy" id="1334564"/>
    <lineage>
        <taxon>Bacteria</taxon>
        <taxon>Pseudomonadati</taxon>
        <taxon>Pseudomonadota</taxon>
        <taxon>Gammaproteobacteria</taxon>
        <taxon>Enterobacterales</taxon>
        <taxon>Yersiniaceae</taxon>
        <taxon>Serratia</taxon>
    </lineage>
</organism>
<evidence type="ECO:0000259" key="5">
    <source>
        <dbReference type="Pfam" id="PF00419"/>
    </source>
</evidence>
<feature type="domain" description="Fimbrial-type adhesion" evidence="5">
    <location>
        <begin position="59"/>
        <end position="215"/>
    </location>
</feature>
<evidence type="ECO:0000313" key="6">
    <source>
        <dbReference type="EMBL" id="BAO34586.1"/>
    </source>
</evidence>
<dbReference type="Pfam" id="PF00419">
    <property type="entry name" value="Fimbrial"/>
    <property type="match status" value="1"/>
</dbReference>
<evidence type="ECO:0000256" key="3">
    <source>
        <dbReference type="ARBA" id="ARBA00022729"/>
    </source>
</evidence>
<dbReference type="SUPFAM" id="SSF49401">
    <property type="entry name" value="Bacterial adhesins"/>
    <property type="match status" value="1"/>
</dbReference>
<dbReference type="GO" id="GO:0009289">
    <property type="term" value="C:pilus"/>
    <property type="evidence" value="ECO:0007669"/>
    <property type="project" value="UniProtKB-SubCell"/>
</dbReference>
<keyword evidence="4" id="KW-0281">Fimbrium</keyword>
<sequence length="215" mass="23400">MTQVQRMKRKLKKDSLPQRCEWRYYAAMGGLALMLPLLLPKAVAADNWQVEGANGVLQVRGALTESACRLEMTSARQDIWLGETGTARLRQAGDRGLPVAFELRLQDCLRASTSQRDARTGALTWAPNQPAVTVSFGAPADMDNPQLVKAQGVSGLGLRLLDGRGRDVRLGSRGEPLMLTPGQNTLSYTVAPERTAAPLMAGAYRAAVDFRLSYD</sequence>
<dbReference type="InterPro" id="IPR036937">
    <property type="entry name" value="Adhesion_dom_fimbrial_sf"/>
</dbReference>
<dbReference type="InterPro" id="IPR000259">
    <property type="entry name" value="Adhesion_dom_fimbrial"/>
</dbReference>
<accession>A0AAT9DZ33</accession>
<dbReference type="KEGG" id="smar:SM39_2591"/>
<dbReference type="InterPro" id="IPR008966">
    <property type="entry name" value="Adhesion_dom_sf"/>
</dbReference>
<dbReference type="GO" id="GO:0043709">
    <property type="term" value="P:cell adhesion involved in single-species biofilm formation"/>
    <property type="evidence" value="ECO:0007669"/>
    <property type="project" value="TreeGrafter"/>
</dbReference>
<dbReference type="EMBL" id="AP013063">
    <property type="protein sequence ID" value="BAO34586.1"/>
    <property type="molecule type" value="Genomic_DNA"/>
</dbReference>
<evidence type="ECO:0000256" key="1">
    <source>
        <dbReference type="ARBA" id="ARBA00004561"/>
    </source>
</evidence>
<dbReference type="Gene3D" id="2.60.40.1090">
    <property type="entry name" value="Fimbrial-type adhesion domain"/>
    <property type="match status" value="1"/>
</dbReference>
<gene>
    <name evidence="6" type="ORF">SM39_2591</name>
</gene>
<reference evidence="6" key="1">
    <citation type="journal article" date="2014" name="Genome Biol. Evol.">
        <title>Genome evolution and plasticity of Serratia marcescens, an important multidrug-resistant nosocomial pathogen.</title>
        <authorList>
            <person name="Iguchi A."/>
            <person name="Nagaya Y."/>
            <person name="Pradel E."/>
            <person name="Ooka T."/>
            <person name="Ogura Y."/>
            <person name="Katsura K."/>
            <person name="Kurokawa K."/>
            <person name="Oshima K."/>
            <person name="Hattori M."/>
            <person name="Parkhill J."/>
            <person name="Sebaihia M."/>
            <person name="Coulthurst S.J."/>
            <person name="Gotoh N."/>
            <person name="Thomson N.R."/>
            <person name="Ewbank J.J."/>
            <person name="Hayashi T."/>
        </authorList>
    </citation>
    <scope>NUCLEOTIDE SEQUENCE</scope>
    <source>
        <strain evidence="6">SM39</strain>
    </source>
</reference>